<dbReference type="AlphaFoldDB" id="A0A0A1MLN2"/>
<organism evidence="1 2">
    <name type="scientific">Oceanobacillus oncorhynchi</name>
    <dbReference type="NCBI Taxonomy" id="545501"/>
    <lineage>
        <taxon>Bacteria</taxon>
        <taxon>Bacillati</taxon>
        <taxon>Bacillota</taxon>
        <taxon>Bacilli</taxon>
        <taxon>Bacillales</taxon>
        <taxon>Bacillaceae</taxon>
        <taxon>Oceanobacillus</taxon>
    </lineage>
</organism>
<dbReference type="OrthoDB" id="2691759at2"/>
<sequence length="100" mass="11903">MQFIAKQPYVKVVRQVSALEQKDTEEQRYMYLYADKIVTRYREFPIENVMDISYRLTGNQTKGMLYLHTLKGVYAYIIKSSPEQFIDAFKARTHSTTHRN</sequence>
<evidence type="ECO:0000313" key="2">
    <source>
        <dbReference type="Proteomes" id="UP000040453"/>
    </source>
</evidence>
<accession>A0A0A1MLN2</accession>
<gene>
    <name evidence="1" type="ORF">BN997_00397</name>
</gene>
<proteinExistence type="predicted"/>
<evidence type="ECO:0000313" key="1">
    <source>
        <dbReference type="EMBL" id="CEI80592.1"/>
    </source>
</evidence>
<dbReference type="STRING" id="545501.BN997_00397"/>
<name>A0A0A1MLN2_9BACI</name>
<dbReference type="RefSeq" id="WP_042529162.1">
    <property type="nucleotide sequence ID" value="NZ_CAXOIH010000004.1"/>
</dbReference>
<reference evidence="1 2" key="1">
    <citation type="submission" date="2014-11" db="EMBL/GenBank/DDBJ databases">
        <authorList>
            <person name="Urmite Genomes Urmite Genomes"/>
        </authorList>
    </citation>
    <scope>NUCLEOTIDE SEQUENCE [LARGE SCALE GENOMIC DNA]</scope>
    <source>
        <strain evidence="1 2">Oc5</strain>
    </source>
</reference>
<keyword evidence="2" id="KW-1185">Reference proteome</keyword>
<protein>
    <submittedName>
        <fullName evidence="1">Uncharacterized protein</fullName>
    </submittedName>
</protein>
<dbReference type="Proteomes" id="UP000040453">
    <property type="component" value="Unassembled WGS sequence"/>
</dbReference>
<dbReference type="EMBL" id="CDGG01000001">
    <property type="protein sequence ID" value="CEI80592.1"/>
    <property type="molecule type" value="Genomic_DNA"/>
</dbReference>